<accession>A0A2Z4IPT5</accession>
<dbReference type="PROSITE" id="PS51257">
    <property type="entry name" value="PROKAR_LIPOPROTEIN"/>
    <property type="match status" value="1"/>
</dbReference>
<dbReference type="InterPro" id="IPR012938">
    <property type="entry name" value="Glc/Sorbosone_DH"/>
</dbReference>
<dbReference type="SUPFAM" id="SSF50952">
    <property type="entry name" value="Soluble quinoprotein glucose dehydrogenase"/>
    <property type="match status" value="1"/>
</dbReference>
<reference evidence="3 4" key="1">
    <citation type="submission" date="2018-06" db="EMBL/GenBank/DDBJ databases">
        <title>Echinicola strongylocentroti sp. nov., isolated from a sea urchin Strongylocentrotus intermedius.</title>
        <authorList>
            <person name="Bae S.S."/>
        </authorList>
    </citation>
    <scope>NUCLEOTIDE SEQUENCE [LARGE SCALE GENOMIC DNA]</scope>
    <source>
        <strain evidence="3 4">MEBiC08714</strain>
    </source>
</reference>
<feature type="chain" id="PRO_5016310387" evidence="1">
    <location>
        <begin position="29"/>
        <end position="386"/>
    </location>
</feature>
<dbReference type="Proteomes" id="UP000248688">
    <property type="component" value="Chromosome"/>
</dbReference>
<evidence type="ECO:0000259" key="2">
    <source>
        <dbReference type="Pfam" id="PF07995"/>
    </source>
</evidence>
<proteinExistence type="predicted"/>
<dbReference type="Pfam" id="PF07995">
    <property type="entry name" value="GSDH"/>
    <property type="match status" value="1"/>
</dbReference>
<feature type="domain" description="Glucose/Sorbosone dehydrogenase" evidence="2">
    <location>
        <begin position="59"/>
        <end position="375"/>
    </location>
</feature>
<dbReference type="PANTHER" id="PTHR19328:SF75">
    <property type="entry name" value="ALDOSE SUGAR DEHYDROGENASE YLII"/>
    <property type="match status" value="1"/>
</dbReference>
<dbReference type="OrthoDB" id="9770043at2"/>
<dbReference type="PANTHER" id="PTHR19328">
    <property type="entry name" value="HEDGEHOG-INTERACTING PROTEIN"/>
    <property type="match status" value="1"/>
</dbReference>
<dbReference type="EMBL" id="CP030041">
    <property type="protein sequence ID" value="AWW32566.1"/>
    <property type="molecule type" value="Genomic_DNA"/>
</dbReference>
<evidence type="ECO:0000256" key="1">
    <source>
        <dbReference type="SAM" id="SignalP"/>
    </source>
</evidence>
<dbReference type="InterPro" id="IPR011042">
    <property type="entry name" value="6-blade_b-propeller_TolB-like"/>
</dbReference>
<evidence type="ECO:0000313" key="3">
    <source>
        <dbReference type="EMBL" id="AWW32566.1"/>
    </source>
</evidence>
<protein>
    <submittedName>
        <fullName evidence="3">PQQ-dependent sugar dehydrogenase</fullName>
    </submittedName>
</protein>
<dbReference type="AlphaFoldDB" id="A0A2Z4IPT5"/>
<dbReference type="RefSeq" id="WP_112785939.1">
    <property type="nucleotide sequence ID" value="NZ_CP030041.1"/>
</dbReference>
<keyword evidence="4" id="KW-1185">Reference proteome</keyword>
<name>A0A2Z4IPT5_9BACT</name>
<dbReference type="KEGG" id="est:DN752_21785"/>
<organism evidence="3 4">
    <name type="scientific">Echinicola strongylocentroti</name>
    <dbReference type="NCBI Taxonomy" id="1795355"/>
    <lineage>
        <taxon>Bacteria</taxon>
        <taxon>Pseudomonadati</taxon>
        <taxon>Bacteroidota</taxon>
        <taxon>Cytophagia</taxon>
        <taxon>Cytophagales</taxon>
        <taxon>Cyclobacteriaceae</taxon>
        <taxon>Echinicola</taxon>
    </lineage>
</organism>
<feature type="signal peptide" evidence="1">
    <location>
        <begin position="1"/>
        <end position="28"/>
    </location>
</feature>
<dbReference type="Gene3D" id="2.120.10.30">
    <property type="entry name" value="TolB, C-terminal domain"/>
    <property type="match status" value="1"/>
</dbReference>
<sequence>MKNPITAFSITLRITLFTFVFNIGSSCAQDNRPGVLEDTPPIEDDPKSYTVETIVEDINNPWGMALLPDGGLLITEKDGELIYAKDGEKKVISGTPEVVSRGQGGLLDIILHPDYATNGWIYLTFSSGEGGDGAHTAVMRAKFNGNSLTDQEVLYKASPNTRKGQHFGSRMAFDDEGYLFFSVGERGQRDVNPQDITRDGGKIYRINEDGSIPEDNPFYDEADAKKAIYSYGHRNPQGMLFHPLYHEIWVNEHGPQGGDEINVVKKGGNFGWPEVSYGIDYDDSILTEDTNREGMKQPLYYWVPSIAPCGFALVPEDTYPDWAGNLLVGSLKFQYLEMLTLDGKQVTKRTKLLDGMGRLRNVKIGPDNHIYVGIQGKGIVKIIPNP</sequence>
<keyword evidence="1" id="KW-0732">Signal</keyword>
<gene>
    <name evidence="3" type="ORF">DN752_21785</name>
</gene>
<dbReference type="InterPro" id="IPR011041">
    <property type="entry name" value="Quinoprot_gluc/sorb_DH_b-prop"/>
</dbReference>
<evidence type="ECO:0000313" key="4">
    <source>
        <dbReference type="Proteomes" id="UP000248688"/>
    </source>
</evidence>